<evidence type="ECO:0000256" key="2">
    <source>
        <dbReference type="ARBA" id="ARBA00022857"/>
    </source>
</evidence>
<gene>
    <name evidence="7" type="ORF">NA57DRAFT_77409</name>
</gene>
<comment type="catalytic activity">
    <reaction evidence="4">
        <text>(R)-pantoate + NADP(+) = 2-dehydropantoate + NADPH + H(+)</text>
        <dbReference type="Rhea" id="RHEA:16233"/>
        <dbReference type="ChEBI" id="CHEBI:11561"/>
        <dbReference type="ChEBI" id="CHEBI:15378"/>
        <dbReference type="ChEBI" id="CHEBI:15980"/>
        <dbReference type="ChEBI" id="CHEBI:57783"/>
        <dbReference type="ChEBI" id="CHEBI:58349"/>
        <dbReference type="EC" id="1.1.1.169"/>
    </reaction>
</comment>
<dbReference type="PANTHER" id="PTHR21708:SF30">
    <property type="entry name" value="2-DEHYDROPANTOATE 2-REDUCTASE-RELATED"/>
    <property type="match status" value="1"/>
</dbReference>
<evidence type="ECO:0000313" key="8">
    <source>
        <dbReference type="Proteomes" id="UP000799772"/>
    </source>
</evidence>
<dbReference type="SUPFAM" id="SSF48179">
    <property type="entry name" value="6-phosphogluconate dehydrogenase C-terminal domain-like"/>
    <property type="match status" value="1"/>
</dbReference>
<dbReference type="PANTHER" id="PTHR21708">
    <property type="entry name" value="PROBABLE 2-DEHYDROPANTOATE 2-REDUCTASE"/>
    <property type="match status" value="1"/>
</dbReference>
<proteinExistence type="inferred from homology"/>
<keyword evidence="8" id="KW-1185">Reference proteome</keyword>
<name>A0A9P4ID99_9PEZI</name>
<evidence type="ECO:0000256" key="4">
    <source>
        <dbReference type="RuleBase" id="RU362068"/>
    </source>
</evidence>
<dbReference type="OrthoDB" id="3609at2759"/>
<dbReference type="Gene3D" id="1.10.1040.10">
    <property type="entry name" value="N-(1-d-carboxylethyl)-l-norvaline Dehydrogenase, domain 2"/>
    <property type="match status" value="1"/>
</dbReference>
<dbReference type="NCBIfam" id="TIGR00745">
    <property type="entry name" value="apbA_panE"/>
    <property type="match status" value="1"/>
</dbReference>
<feature type="domain" description="Ketopantoate reductase C-terminal" evidence="6">
    <location>
        <begin position="203"/>
        <end position="322"/>
    </location>
</feature>
<dbReference type="InterPro" id="IPR013332">
    <property type="entry name" value="KPR_N"/>
</dbReference>
<comment type="caution">
    <text evidence="7">The sequence shown here is derived from an EMBL/GenBank/DDBJ whole genome shotgun (WGS) entry which is preliminary data.</text>
</comment>
<evidence type="ECO:0000259" key="6">
    <source>
        <dbReference type="Pfam" id="PF08546"/>
    </source>
</evidence>
<organism evidence="7 8">
    <name type="scientific">Rhizodiscina lignyota</name>
    <dbReference type="NCBI Taxonomy" id="1504668"/>
    <lineage>
        <taxon>Eukaryota</taxon>
        <taxon>Fungi</taxon>
        <taxon>Dikarya</taxon>
        <taxon>Ascomycota</taxon>
        <taxon>Pezizomycotina</taxon>
        <taxon>Dothideomycetes</taxon>
        <taxon>Pleosporomycetidae</taxon>
        <taxon>Aulographales</taxon>
        <taxon>Rhizodiscinaceae</taxon>
        <taxon>Rhizodiscina</taxon>
    </lineage>
</organism>
<dbReference type="GO" id="GO:0015940">
    <property type="term" value="P:pantothenate biosynthetic process"/>
    <property type="evidence" value="ECO:0007669"/>
    <property type="project" value="InterPro"/>
</dbReference>
<dbReference type="InterPro" id="IPR003710">
    <property type="entry name" value="ApbA"/>
</dbReference>
<dbReference type="GO" id="GO:0005737">
    <property type="term" value="C:cytoplasm"/>
    <property type="evidence" value="ECO:0007669"/>
    <property type="project" value="TreeGrafter"/>
</dbReference>
<dbReference type="SUPFAM" id="SSF51735">
    <property type="entry name" value="NAD(P)-binding Rossmann-fold domains"/>
    <property type="match status" value="1"/>
</dbReference>
<comment type="function">
    <text evidence="4">Catalyzes the NADPH-dependent reduction of ketopantoate into pantoic acid.</text>
</comment>
<dbReference type="Pfam" id="PF08546">
    <property type="entry name" value="ApbA_C"/>
    <property type="match status" value="1"/>
</dbReference>
<dbReference type="InterPro" id="IPR051402">
    <property type="entry name" value="KPR-Related"/>
</dbReference>
<evidence type="ECO:0000313" key="7">
    <source>
        <dbReference type="EMBL" id="KAF2097155.1"/>
    </source>
</evidence>
<dbReference type="Pfam" id="PF02558">
    <property type="entry name" value="ApbA"/>
    <property type="match status" value="1"/>
</dbReference>
<evidence type="ECO:0000259" key="5">
    <source>
        <dbReference type="Pfam" id="PF02558"/>
    </source>
</evidence>
<dbReference type="Proteomes" id="UP000799772">
    <property type="component" value="Unassembled WGS sequence"/>
</dbReference>
<protein>
    <recommendedName>
        <fullName evidence="4">2-dehydropantoate 2-reductase</fullName>
        <ecNumber evidence="4">1.1.1.169</ecNumber>
    </recommendedName>
    <alternativeName>
        <fullName evidence="4">Ketopantoate reductase</fullName>
    </alternativeName>
</protein>
<dbReference type="EC" id="1.1.1.169" evidence="4"/>
<dbReference type="InterPro" id="IPR008927">
    <property type="entry name" value="6-PGluconate_DH-like_C_sf"/>
</dbReference>
<dbReference type="AlphaFoldDB" id="A0A9P4ID99"/>
<reference evidence="7" key="1">
    <citation type="journal article" date="2020" name="Stud. Mycol.">
        <title>101 Dothideomycetes genomes: a test case for predicting lifestyles and emergence of pathogens.</title>
        <authorList>
            <person name="Haridas S."/>
            <person name="Albert R."/>
            <person name="Binder M."/>
            <person name="Bloem J."/>
            <person name="Labutti K."/>
            <person name="Salamov A."/>
            <person name="Andreopoulos B."/>
            <person name="Baker S."/>
            <person name="Barry K."/>
            <person name="Bills G."/>
            <person name="Bluhm B."/>
            <person name="Cannon C."/>
            <person name="Castanera R."/>
            <person name="Culley D."/>
            <person name="Daum C."/>
            <person name="Ezra D."/>
            <person name="Gonzalez J."/>
            <person name="Henrissat B."/>
            <person name="Kuo A."/>
            <person name="Liang C."/>
            <person name="Lipzen A."/>
            <person name="Lutzoni F."/>
            <person name="Magnuson J."/>
            <person name="Mondo S."/>
            <person name="Nolan M."/>
            <person name="Ohm R."/>
            <person name="Pangilinan J."/>
            <person name="Park H.-J."/>
            <person name="Ramirez L."/>
            <person name="Alfaro M."/>
            <person name="Sun H."/>
            <person name="Tritt A."/>
            <person name="Yoshinaga Y."/>
            <person name="Zwiers L.-H."/>
            <person name="Turgeon B."/>
            <person name="Goodwin S."/>
            <person name="Spatafora J."/>
            <person name="Crous P."/>
            <person name="Grigoriev I."/>
        </authorList>
    </citation>
    <scope>NUCLEOTIDE SEQUENCE</scope>
    <source>
        <strain evidence="7">CBS 133067</strain>
    </source>
</reference>
<dbReference type="InterPro" id="IPR036291">
    <property type="entry name" value="NAD(P)-bd_dom_sf"/>
</dbReference>
<dbReference type="EMBL" id="ML978128">
    <property type="protein sequence ID" value="KAF2097155.1"/>
    <property type="molecule type" value="Genomic_DNA"/>
</dbReference>
<dbReference type="InterPro" id="IPR013328">
    <property type="entry name" value="6PGD_dom2"/>
</dbReference>
<evidence type="ECO:0000256" key="3">
    <source>
        <dbReference type="ARBA" id="ARBA00023002"/>
    </source>
</evidence>
<dbReference type="InterPro" id="IPR013752">
    <property type="entry name" value="KPA_reductase"/>
</dbReference>
<feature type="domain" description="Ketopantoate reductase N-terminal" evidence="5">
    <location>
        <begin position="7"/>
        <end position="165"/>
    </location>
</feature>
<evidence type="ECO:0000256" key="1">
    <source>
        <dbReference type="ARBA" id="ARBA00007870"/>
    </source>
</evidence>
<dbReference type="FunFam" id="1.10.1040.10:FF:000017">
    <property type="entry name" value="2-dehydropantoate 2-reductase"/>
    <property type="match status" value="1"/>
</dbReference>
<keyword evidence="2 4" id="KW-0521">NADP</keyword>
<accession>A0A9P4ID99</accession>
<sequence length="345" mass="37184">MGEKKNVLLVGGGGVGAIGALNLEAGGLAAVTAVLRSNYQVVKDDGFEIHSCDHGVLKGWRPTQVVSKVPNVKEENLPAFDYIVCATKNIPDVPPTVVDIISPAVTPSHTVIVLIQNGLNIEKPIFAAFPQNIVLSGVSMIGSNETKLGFIQHDEVDEIIISAFENPNLETAVQVAAAEDFVRAYSAAGKCKCSHDANVGFVRWRKLVYNACINPVSAITDLDSGRLQIADGAADTLLRPAMEEIRAAAKVFGHDLPAEVIQKTITVDPVDMYLPPSMLGDVRKGNFIEFENLLGEPLRDGTAKGVPMPTLTVLYNLCKAIQWRNKQLKGLIEIPPKKDYTTSPH</sequence>
<comment type="similarity">
    <text evidence="1 4">Belongs to the ketopantoate reductase family.</text>
</comment>
<keyword evidence="3 4" id="KW-0560">Oxidoreductase</keyword>
<dbReference type="Gene3D" id="3.40.50.720">
    <property type="entry name" value="NAD(P)-binding Rossmann-like Domain"/>
    <property type="match status" value="1"/>
</dbReference>
<dbReference type="GO" id="GO:0008677">
    <property type="term" value="F:2-dehydropantoate 2-reductase activity"/>
    <property type="evidence" value="ECO:0007669"/>
    <property type="project" value="UniProtKB-EC"/>
</dbReference>